<dbReference type="Gene3D" id="2.60.120.10">
    <property type="entry name" value="Jelly Rolls"/>
    <property type="match status" value="1"/>
</dbReference>
<evidence type="ECO:0000259" key="5">
    <source>
        <dbReference type="PROSITE" id="PS51063"/>
    </source>
</evidence>
<reference evidence="6 7" key="1">
    <citation type="submission" date="2020-07" db="EMBL/GenBank/DDBJ databases">
        <title>Huge and variable diversity of episymbiotic CPR bacteria and DPANN archaea in groundwater ecosystems.</title>
        <authorList>
            <person name="He C.Y."/>
            <person name="Keren R."/>
            <person name="Whittaker M."/>
            <person name="Farag I.F."/>
            <person name="Doudna J."/>
            <person name="Cate J.H.D."/>
            <person name="Banfield J.F."/>
        </authorList>
    </citation>
    <scope>NUCLEOTIDE SEQUENCE [LARGE SCALE GENOMIC DNA]</scope>
    <source>
        <strain evidence="6">NC_groundwater_70_Ag_B-0.1um_54_66</strain>
    </source>
</reference>
<dbReference type="InterPro" id="IPR050397">
    <property type="entry name" value="Env_Response_Regulators"/>
</dbReference>
<dbReference type="InterPro" id="IPR018490">
    <property type="entry name" value="cNMP-bd_dom_sf"/>
</dbReference>
<evidence type="ECO:0000259" key="4">
    <source>
        <dbReference type="PROSITE" id="PS50042"/>
    </source>
</evidence>
<dbReference type="PROSITE" id="PS50042">
    <property type="entry name" value="CNMP_BINDING_3"/>
    <property type="match status" value="1"/>
</dbReference>
<name>A0A7T5UGD0_9BACT</name>
<dbReference type="GO" id="GO:0005829">
    <property type="term" value="C:cytosol"/>
    <property type="evidence" value="ECO:0007669"/>
    <property type="project" value="TreeGrafter"/>
</dbReference>
<dbReference type="Pfam" id="PF00027">
    <property type="entry name" value="cNMP_binding"/>
    <property type="match status" value="1"/>
</dbReference>
<evidence type="ECO:0000313" key="7">
    <source>
        <dbReference type="Proteomes" id="UP000595362"/>
    </source>
</evidence>
<dbReference type="Pfam" id="PF13545">
    <property type="entry name" value="HTH_Crp_2"/>
    <property type="match status" value="1"/>
</dbReference>
<evidence type="ECO:0000256" key="1">
    <source>
        <dbReference type="ARBA" id="ARBA00023015"/>
    </source>
</evidence>
<dbReference type="AlphaFoldDB" id="A0A7T5UGD0"/>
<evidence type="ECO:0000256" key="3">
    <source>
        <dbReference type="ARBA" id="ARBA00023163"/>
    </source>
</evidence>
<accession>A0A7T5UGD0</accession>
<evidence type="ECO:0000313" key="6">
    <source>
        <dbReference type="EMBL" id="QQG35761.1"/>
    </source>
</evidence>
<keyword evidence="2" id="KW-0238">DNA-binding</keyword>
<dbReference type="PROSITE" id="PS51063">
    <property type="entry name" value="HTH_CRP_2"/>
    <property type="match status" value="1"/>
</dbReference>
<protein>
    <submittedName>
        <fullName evidence="6">Crp/Fnr family transcriptional regulator</fullName>
    </submittedName>
</protein>
<dbReference type="GO" id="GO:0003677">
    <property type="term" value="F:DNA binding"/>
    <property type="evidence" value="ECO:0007669"/>
    <property type="project" value="UniProtKB-KW"/>
</dbReference>
<dbReference type="EMBL" id="CP066681">
    <property type="protein sequence ID" value="QQG35761.1"/>
    <property type="molecule type" value="Genomic_DNA"/>
</dbReference>
<dbReference type="InterPro" id="IPR012318">
    <property type="entry name" value="HTH_CRP"/>
</dbReference>
<gene>
    <name evidence="6" type="ORF">HYS17_09660</name>
</gene>
<organism evidence="6 7">
    <name type="scientific">Micavibrio aeruginosavorus</name>
    <dbReference type="NCBI Taxonomy" id="349221"/>
    <lineage>
        <taxon>Bacteria</taxon>
        <taxon>Pseudomonadati</taxon>
        <taxon>Bdellovibrionota</taxon>
        <taxon>Bdellovibrionia</taxon>
        <taxon>Bdellovibrionales</taxon>
        <taxon>Pseudobdellovibrionaceae</taxon>
        <taxon>Micavibrio</taxon>
    </lineage>
</organism>
<dbReference type="SMART" id="SM00100">
    <property type="entry name" value="cNMP"/>
    <property type="match status" value="1"/>
</dbReference>
<dbReference type="PANTHER" id="PTHR24567">
    <property type="entry name" value="CRP FAMILY TRANSCRIPTIONAL REGULATORY PROTEIN"/>
    <property type="match status" value="1"/>
</dbReference>
<dbReference type="GO" id="GO:0003700">
    <property type="term" value="F:DNA-binding transcription factor activity"/>
    <property type="evidence" value="ECO:0007669"/>
    <property type="project" value="TreeGrafter"/>
</dbReference>
<dbReference type="SUPFAM" id="SSF51206">
    <property type="entry name" value="cAMP-binding domain-like"/>
    <property type="match status" value="1"/>
</dbReference>
<feature type="domain" description="HTH crp-type" evidence="5">
    <location>
        <begin position="152"/>
        <end position="221"/>
    </location>
</feature>
<dbReference type="InterPro" id="IPR014710">
    <property type="entry name" value="RmlC-like_jellyroll"/>
</dbReference>
<dbReference type="Proteomes" id="UP000595362">
    <property type="component" value="Chromosome"/>
</dbReference>
<evidence type="ECO:0000256" key="2">
    <source>
        <dbReference type="ARBA" id="ARBA00023125"/>
    </source>
</evidence>
<dbReference type="Gene3D" id="1.10.10.10">
    <property type="entry name" value="Winged helix-like DNA-binding domain superfamily/Winged helix DNA-binding domain"/>
    <property type="match status" value="1"/>
</dbReference>
<keyword evidence="1" id="KW-0805">Transcription regulation</keyword>
<dbReference type="InterPro" id="IPR036388">
    <property type="entry name" value="WH-like_DNA-bd_sf"/>
</dbReference>
<feature type="domain" description="Cyclic nucleotide-binding" evidence="4">
    <location>
        <begin position="17"/>
        <end position="138"/>
    </location>
</feature>
<dbReference type="PANTHER" id="PTHR24567:SF74">
    <property type="entry name" value="HTH-TYPE TRANSCRIPTIONAL REGULATOR ARCR"/>
    <property type="match status" value="1"/>
</dbReference>
<sequence>MISKEDHTGQFMRGLPFFKGLPDADLDVFMQAAHIRDYHKHQHIYMQGDSADNFFVVLSGWIKLCRQTVEGEEAVAQVLGRGDIFGEGAAVFGGSTYLFSVEAAESARVIEIPGSVLKERAKTNYDILARVMNSLSRKMQGFYLENEHMALMSAPQRAGCLLLQLSSNMIGKGGTFSFPYDKSLAAARLGMKPETFSRALLQLKSAGVTSKGPEIHVENFQRLAAYCCGNCSAEKGECKGAALKNLGESPCADKKVQCGRF</sequence>
<dbReference type="InterPro" id="IPR000595">
    <property type="entry name" value="cNMP-bd_dom"/>
</dbReference>
<keyword evidence="3" id="KW-0804">Transcription</keyword>
<proteinExistence type="predicted"/>
<dbReference type="CDD" id="cd00038">
    <property type="entry name" value="CAP_ED"/>
    <property type="match status" value="1"/>
</dbReference>